<evidence type="ECO:0000256" key="7">
    <source>
        <dbReference type="SAM" id="Phobius"/>
    </source>
</evidence>
<dbReference type="SUPFAM" id="SSF48317">
    <property type="entry name" value="Acid phosphatase/Vanadium-dependent haloperoxidase"/>
    <property type="match status" value="1"/>
</dbReference>
<feature type="region of interest" description="Disordered" evidence="6">
    <location>
        <begin position="377"/>
        <end position="398"/>
    </location>
</feature>
<evidence type="ECO:0000313" key="9">
    <source>
        <dbReference type="EMBL" id="PMD66039.1"/>
    </source>
</evidence>
<dbReference type="Proteomes" id="UP000235371">
    <property type="component" value="Unassembled WGS sequence"/>
</dbReference>
<dbReference type="RefSeq" id="XP_024742943.1">
    <property type="nucleotide sequence ID" value="XM_024870665.1"/>
</dbReference>
<dbReference type="AlphaFoldDB" id="A0A2J6TSP0"/>
<feature type="transmembrane region" description="Helical" evidence="7">
    <location>
        <begin position="247"/>
        <end position="267"/>
    </location>
</feature>
<dbReference type="Gene3D" id="1.20.144.10">
    <property type="entry name" value="Phosphatidic acid phosphatase type 2/haloperoxidase"/>
    <property type="match status" value="1"/>
</dbReference>
<dbReference type="InterPro" id="IPR043216">
    <property type="entry name" value="PAP-like"/>
</dbReference>
<evidence type="ECO:0000256" key="3">
    <source>
        <dbReference type="ARBA" id="ARBA00022692"/>
    </source>
</evidence>
<dbReference type="InterPro" id="IPR036938">
    <property type="entry name" value="PAP2/HPO_sf"/>
</dbReference>
<evidence type="ECO:0000256" key="2">
    <source>
        <dbReference type="ARBA" id="ARBA00008816"/>
    </source>
</evidence>
<dbReference type="Pfam" id="PF01569">
    <property type="entry name" value="PAP2"/>
    <property type="match status" value="1"/>
</dbReference>
<comment type="subcellular location">
    <subcellularLocation>
        <location evidence="1">Membrane</location>
        <topology evidence="1">Multi-pass membrane protein</topology>
    </subcellularLocation>
</comment>
<dbReference type="EMBL" id="KZ613745">
    <property type="protein sequence ID" value="PMD66039.1"/>
    <property type="molecule type" value="Genomic_DNA"/>
</dbReference>
<keyword evidence="4 7" id="KW-1133">Transmembrane helix</keyword>
<dbReference type="GO" id="GO:0008195">
    <property type="term" value="F:phosphatidate phosphatase activity"/>
    <property type="evidence" value="ECO:0007669"/>
    <property type="project" value="TreeGrafter"/>
</dbReference>
<feature type="transmembrane region" description="Helical" evidence="7">
    <location>
        <begin position="218"/>
        <end position="235"/>
    </location>
</feature>
<dbReference type="InParanoid" id="A0A2J6TSP0"/>
<dbReference type="GO" id="GO:0006644">
    <property type="term" value="P:phospholipid metabolic process"/>
    <property type="evidence" value="ECO:0007669"/>
    <property type="project" value="InterPro"/>
</dbReference>
<evidence type="ECO:0000256" key="1">
    <source>
        <dbReference type="ARBA" id="ARBA00004141"/>
    </source>
</evidence>
<evidence type="ECO:0000256" key="5">
    <source>
        <dbReference type="ARBA" id="ARBA00023136"/>
    </source>
</evidence>
<organism evidence="9 10">
    <name type="scientific">Hyaloscypha bicolor E</name>
    <dbReference type="NCBI Taxonomy" id="1095630"/>
    <lineage>
        <taxon>Eukaryota</taxon>
        <taxon>Fungi</taxon>
        <taxon>Dikarya</taxon>
        <taxon>Ascomycota</taxon>
        <taxon>Pezizomycotina</taxon>
        <taxon>Leotiomycetes</taxon>
        <taxon>Helotiales</taxon>
        <taxon>Hyaloscyphaceae</taxon>
        <taxon>Hyaloscypha</taxon>
        <taxon>Hyaloscypha bicolor</taxon>
    </lineage>
</organism>
<feature type="transmembrane region" description="Helical" evidence="7">
    <location>
        <begin position="43"/>
        <end position="66"/>
    </location>
</feature>
<keyword evidence="9" id="KW-0575">Peroxidase</keyword>
<dbReference type="STRING" id="1095630.A0A2J6TSP0"/>
<dbReference type="PANTHER" id="PTHR10165:SF84">
    <property type="entry name" value="PHOSPHATIDIC ACID PHOSPHATASE BETA"/>
    <property type="match status" value="1"/>
</dbReference>
<dbReference type="GO" id="GO:0016020">
    <property type="term" value="C:membrane"/>
    <property type="evidence" value="ECO:0007669"/>
    <property type="project" value="UniProtKB-SubCell"/>
</dbReference>
<feature type="transmembrane region" description="Helical" evidence="7">
    <location>
        <begin position="6"/>
        <end position="22"/>
    </location>
</feature>
<keyword evidence="3 7" id="KW-0812">Transmembrane</keyword>
<proteinExistence type="inferred from homology"/>
<dbReference type="SMART" id="SM00014">
    <property type="entry name" value="acidPPc"/>
    <property type="match status" value="1"/>
</dbReference>
<accession>A0A2J6TSP0</accession>
<keyword evidence="10" id="KW-1185">Reference proteome</keyword>
<evidence type="ECO:0000313" key="10">
    <source>
        <dbReference type="Proteomes" id="UP000235371"/>
    </source>
</evidence>
<dbReference type="InterPro" id="IPR000326">
    <property type="entry name" value="PAP2/HPO"/>
</dbReference>
<protein>
    <submittedName>
        <fullName evidence="9">Acid phosphatase/Vanadium-dependent haloperoxidase</fullName>
    </submittedName>
</protein>
<comment type="similarity">
    <text evidence="2">Belongs to the PA-phosphatase related phosphoesterase family.</text>
</comment>
<evidence type="ECO:0000259" key="8">
    <source>
        <dbReference type="SMART" id="SM00014"/>
    </source>
</evidence>
<gene>
    <name evidence="9" type="ORF">K444DRAFT_161122</name>
</gene>
<dbReference type="OrthoDB" id="10030083at2759"/>
<feature type="transmembrane region" description="Helical" evidence="7">
    <location>
        <begin position="111"/>
        <end position="131"/>
    </location>
</feature>
<dbReference type="GO" id="GO:0004601">
    <property type="term" value="F:peroxidase activity"/>
    <property type="evidence" value="ECO:0007669"/>
    <property type="project" value="UniProtKB-KW"/>
</dbReference>
<evidence type="ECO:0000256" key="4">
    <source>
        <dbReference type="ARBA" id="ARBA00022989"/>
    </source>
</evidence>
<feature type="transmembrane region" description="Helical" evidence="7">
    <location>
        <begin position="279"/>
        <end position="300"/>
    </location>
</feature>
<dbReference type="GO" id="GO:0046839">
    <property type="term" value="P:phospholipid dephosphorylation"/>
    <property type="evidence" value="ECO:0007669"/>
    <property type="project" value="TreeGrafter"/>
</dbReference>
<dbReference type="PANTHER" id="PTHR10165">
    <property type="entry name" value="LIPID PHOSPHATE PHOSPHATASE"/>
    <property type="match status" value="1"/>
</dbReference>
<reference evidence="9 10" key="1">
    <citation type="submission" date="2016-04" db="EMBL/GenBank/DDBJ databases">
        <title>A degradative enzymes factory behind the ericoid mycorrhizal symbiosis.</title>
        <authorList>
            <consortium name="DOE Joint Genome Institute"/>
            <person name="Martino E."/>
            <person name="Morin E."/>
            <person name="Grelet G."/>
            <person name="Kuo A."/>
            <person name="Kohler A."/>
            <person name="Daghino S."/>
            <person name="Barry K."/>
            <person name="Choi C."/>
            <person name="Cichocki N."/>
            <person name="Clum A."/>
            <person name="Copeland A."/>
            <person name="Hainaut M."/>
            <person name="Haridas S."/>
            <person name="Labutti K."/>
            <person name="Lindquist E."/>
            <person name="Lipzen A."/>
            <person name="Khouja H.-R."/>
            <person name="Murat C."/>
            <person name="Ohm R."/>
            <person name="Olson A."/>
            <person name="Spatafora J."/>
            <person name="Veneault-Fourrey C."/>
            <person name="Henrissat B."/>
            <person name="Grigoriev I."/>
            <person name="Martin F."/>
            <person name="Perotto S."/>
        </authorList>
    </citation>
    <scope>NUCLEOTIDE SEQUENCE [LARGE SCALE GENOMIC DNA]</scope>
    <source>
        <strain evidence="9 10">E</strain>
    </source>
</reference>
<dbReference type="GeneID" id="36578747"/>
<name>A0A2J6TSP0_9HELO</name>
<feature type="domain" description="Phosphatidic acid phosphatase type 2/haloperoxidase" evidence="8">
    <location>
        <begin position="143"/>
        <end position="293"/>
    </location>
</feature>
<keyword evidence="9" id="KW-0560">Oxidoreductase</keyword>
<keyword evidence="5 7" id="KW-0472">Membrane</keyword>
<sequence>MILPASYAGSHVCLALMSLITTPSNSYSPSLRRGHAMRRGRAAYIQVVWLEYLCLFVVAAFTLGLYCTPTYYKDYRVVPMLPSITPSGISQPFGQFQLPLEISYPLVGEPLPTRGCAVVVVLVPLLVIGMFQIKTWSLWDFHAGVVGLLKAVVSTSFVCTTLKHFIGGFRPFYIEACKPDWDAIVEGIHQKIYRFNATLCLGNPSDIDRALQAFPSGHASSSFAAAVFLSLYLNAKLKVFSDHASHFWAFMVVLTPLILASLVSGSMLTSHQHQAQDLIFGMIIGLILGMLAYRSAYAAVFDFRLNHIPLLPFAIKTQYSQDADCLQDAQARLKGEQGAEDDELVFWSWWKQASPKIEEKEEEMPWLQSIKSVRMAGQEPVSKPRMRKCSPEPIVLKA</sequence>
<feature type="transmembrane region" description="Helical" evidence="7">
    <location>
        <begin position="143"/>
        <end position="166"/>
    </location>
</feature>
<evidence type="ECO:0000256" key="6">
    <source>
        <dbReference type="SAM" id="MobiDB-lite"/>
    </source>
</evidence>